<feature type="compositionally biased region" description="Pro residues" evidence="1">
    <location>
        <begin position="67"/>
        <end position="79"/>
    </location>
</feature>
<dbReference type="Proteomes" id="UP000241167">
    <property type="component" value="Unassembled WGS sequence"/>
</dbReference>
<feature type="region of interest" description="Disordered" evidence="1">
    <location>
        <begin position="57"/>
        <end position="84"/>
    </location>
</feature>
<proteinExistence type="predicted"/>
<keyword evidence="2" id="KW-0732">Signal</keyword>
<organism evidence="3 4">
    <name type="scientific">Allosphingosinicella deserti</name>
    <dbReference type="NCBI Taxonomy" id="2116704"/>
    <lineage>
        <taxon>Bacteria</taxon>
        <taxon>Pseudomonadati</taxon>
        <taxon>Pseudomonadota</taxon>
        <taxon>Alphaproteobacteria</taxon>
        <taxon>Sphingomonadales</taxon>
        <taxon>Sphingomonadaceae</taxon>
        <taxon>Allosphingosinicella</taxon>
    </lineage>
</organism>
<dbReference type="RefSeq" id="WP_106511581.1">
    <property type="nucleotide sequence ID" value="NZ_PXYI01000001.1"/>
</dbReference>
<keyword evidence="4" id="KW-1185">Reference proteome</keyword>
<name>A0A2P7R023_9SPHN</name>
<dbReference type="EMBL" id="PXYI01000001">
    <property type="protein sequence ID" value="PSJ43558.1"/>
    <property type="molecule type" value="Genomic_DNA"/>
</dbReference>
<protein>
    <submittedName>
        <fullName evidence="3">Uncharacterized protein</fullName>
    </submittedName>
</protein>
<evidence type="ECO:0000256" key="2">
    <source>
        <dbReference type="SAM" id="SignalP"/>
    </source>
</evidence>
<accession>A0A2P7R023</accession>
<evidence type="ECO:0000313" key="4">
    <source>
        <dbReference type="Proteomes" id="UP000241167"/>
    </source>
</evidence>
<evidence type="ECO:0000313" key="3">
    <source>
        <dbReference type="EMBL" id="PSJ43558.1"/>
    </source>
</evidence>
<feature type="chain" id="PRO_5015139025" evidence="2">
    <location>
        <begin position="32"/>
        <end position="243"/>
    </location>
</feature>
<evidence type="ECO:0000256" key="1">
    <source>
        <dbReference type="SAM" id="MobiDB-lite"/>
    </source>
</evidence>
<feature type="signal peptide" evidence="2">
    <location>
        <begin position="1"/>
        <end position="31"/>
    </location>
</feature>
<gene>
    <name evidence="3" type="ORF">C7I55_04190</name>
</gene>
<dbReference type="AlphaFoldDB" id="A0A2P7R023"/>
<reference evidence="3 4" key="1">
    <citation type="submission" date="2018-03" db="EMBL/GenBank/DDBJ databases">
        <title>The draft genome of Sphingosinicella sp. GL-C-18.</title>
        <authorList>
            <person name="Liu L."/>
            <person name="Li L."/>
            <person name="Liang L."/>
            <person name="Zhang X."/>
            <person name="Wang T."/>
        </authorList>
    </citation>
    <scope>NUCLEOTIDE SEQUENCE [LARGE SCALE GENOMIC DNA]</scope>
    <source>
        <strain evidence="3 4">GL-C-18</strain>
    </source>
</reference>
<feature type="compositionally biased region" description="Low complexity" evidence="1">
    <location>
        <begin position="57"/>
        <end position="66"/>
    </location>
</feature>
<comment type="caution">
    <text evidence="3">The sequence shown here is derived from an EMBL/GenBank/DDBJ whole genome shotgun (WGS) entry which is preliminary data.</text>
</comment>
<sequence length="243" mass="25116">MKRPDISTRVARAKIVALPALLISLSNAVCAQEKGAGAIDDFEQALAAEAAPAARSENASAALPEPAAAPLPDRSPPPSGGIARQLHPLAGLAPVTPQQVADAIVTCAALVHGHIIAPAALHQRGWESVAGTAPDGAPDAQYFARPSGDLQIVVPRSGDSARTCSTYGIVGSAANKAKLEQLLVARFGPSLKPATPFLSRQSVSWNTDDAEIMVDVSPLMRGGIYRASVIVLPKSMSRSLKGR</sequence>